<dbReference type="EMBL" id="ML000327">
    <property type="protein sequence ID" value="RKO84241.1"/>
    <property type="molecule type" value="Genomic_DNA"/>
</dbReference>
<reference evidence="2" key="1">
    <citation type="journal article" date="2018" name="Nat. Microbiol.">
        <title>Leveraging single-cell genomics to expand the fungal tree of life.</title>
        <authorList>
            <person name="Ahrendt S.R."/>
            <person name="Quandt C.A."/>
            <person name="Ciobanu D."/>
            <person name="Clum A."/>
            <person name="Salamov A."/>
            <person name="Andreopoulos B."/>
            <person name="Cheng J.F."/>
            <person name="Woyke T."/>
            <person name="Pelin A."/>
            <person name="Henrissat B."/>
            <person name="Reynolds N.K."/>
            <person name="Benny G.L."/>
            <person name="Smith M.E."/>
            <person name="James T.Y."/>
            <person name="Grigoriev I.V."/>
        </authorList>
    </citation>
    <scope>NUCLEOTIDE SEQUENCE [LARGE SCALE GENOMIC DNA]</scope>
</reference>
<keyword evidence="2" id="KW-1185">Reference proteome</keyword>
<organism evidence="1 2">
    <name type="scientific">Blyttiomyces helicus</name>
    <dbReference type="NCBI Taxonomy" id="388810"/>
    <lineage>
        <taxon>Eukaryota</taxon>
        <taxon>Fungi</taxon>
        <taxon>Fungi incertae sedis</taxon>
        <taxon>Chytridiomycota</taxon>
        <taxon>Chytridiomycota incertae sedis</taxon>
        <taxon>Chytridiomycetes</taxon>
        <taxon>Chytridiomycetes incertae sedis</taxon>
        <taxon>Blyttiomyces</taxon>
    </lineage>
</organism>
<protein>
    <submittedName>
        <fullName evidence="1">Uncharacterized protein</fullName>
    </submittedName>
</protein>
<evidence type="ECO:0000313" key="1">
    <source>
        <dbReference type="EMBL" id="RKO84241.1"/>
    </source>
</evidence>
<name>A0A4P9VWZ7_9FUNG</name>
<sequence>MIGMMGARLRIRIHVGLDSPSVLRSLEAVLRSPFPSLGPGLSYALAPQSTVVDLSWSGGTQQQYPLDPRTRGCEISMQFVLYLRWIADEQSVLVSWTLPVPPDPSSLLGTSRNRRLVAWQAGGAV</sequence>
<gene>
    <name evidence="1" type="ORF">BDK51DRAFT_45056</name>
</gene>
<proteinExistence type="predicted"/>
<accession>A0A4P9VWZ7</accession>
<dbReference type="AlphaFoldDB" id="A0A4P9VWZ7"/>
<evidence type="ECO:0000313" key="2">
    <source>
        <dbReference type="Proteomes" id="UP000269721"/>
    </source>
</evidence>
<dbReference type="Proteomes" id="UP000269721">
    <property type="component" value="Unassembled WGS sequence"/>
</dbReference>